<proteinExistence type="predicted"/>
<protein>
    <submittedName>
        <fullName evidence="1">Uncharacterized protein</fullName>
    </submittedName>
</protein>
<reference evidence="1 2" key="1">
    <citation type="submission" date="2017-11" db="EMBL/GenBank/DDBJ databases">
        <title>De-novo sequencing of pomegranate (Punica granatum L.) genome.</title>
        <authorList>
            <person name="Akparov Z."/>
            <person name="Amiraslanov A."/>
            <person name="Hajiyeva S."/>
            <person name="Abbasov M."/>
            <person name="Kaur K."/>
            <person name="Hamwieh A."/>
            <person name="Solovyev V."/>
            <person name="Salamov A."/>
            <person name="Braich B."/>
            <person name="Kosarev P."/>
            <person name="Mahmoud A."/>
            <person name="Hajiyev E."/>
            <person name="Babayeva S."/>
            <person name="Izzatullayeva V."/>
            <person name="Mammadov A."/>
            <person name="Mammadov A."/>
            <person name="Sharifova S."/>
            <person name="Ojaghi J."/>
            <person name="Eynullazada K."/>
            <person name="Bayramov B."/>
            <person name="Abdulazimova A."/>
            <person name="Shahmuradov I."/>
        </authorList>
    </citation>
    <scope>NUCLEOTIDE SEQUENCE [LARGE SCALE GENOMIC DNA]</scope>
    <source>
        <strain evidence="2">cv. AG2017</strain>
        <tissue evidence="1">Leaf</tissue>
    </source>
</reference>
<dbReference type="AlphaFoldDB" id="A0A2I0IEI4"/>
<dbReference type="Proteomes" id="UP000233551">
    <property type="component" value="Unassembled WGS sequence"/>
</dbReference>
<evidence type="ECO:0000313" key="1">
    <source>
        <dbReference type="EMBL" id="PKI42425.1"/>
    </source>
</evidence>
<keyword evidence="2" id="KW-1185">Reference proteome</keyword>
<name>A0A2I0IEI4_PUNGR</name>
<dbReference type="EMBL" id="PGOL01003163">
    <property type="protein sequence ID" value="PKI42425.1"/>
    <property type="molecule type" value="Genomic_DNA"/>
</dbReference>
<evidence type="ECO:0000313" key="2">
    <source>
        <dbReference type="Proteomes" id="UP000233551"/>
    </source>
</evidence>
<sequence length="116" mass="13681">MIAVGWKAKSGEERPAAENGDDKILTLPEHVKHHILSFSLSIKKITDFEPWLIMLEATFCNLIETRRGNEYSERFIRFVDDALMRCRDGMRRFRLHVCMFLDAFECTFSSHRKRSQ</sequence>
<organism evidence="1 2">
    <name type="scientific">Punica granatum</name>
    <name type="common">Pomegranate</name>
    <dbReference type="NCBI Taxonomy" id="22663"/>
    <lineage>
        <taxon>Eukaryota</taxon>
        <taxon>Viridiplantae</taxon>
        <taxon>Streptophyta</taxon>
        <taxon>Embryophyta</taxon>
        <taxon>Tracheophyta</taxon>
        <taxon>Spermatophyta</taxon>
        <taxon>Magnoliopsida</taxon>
        <taxon>eudicotyledons</taxon>
        <taxon>Gunneridae</taxon>
        <taxon>Pentapetalae</taxon>
        <taxon>rosids</taxon>
        <taxon>malvids</taxon>
        <taxon>Myrtales</taxon>
        <taxon>Lythraceae</taxon>
        <taxon>Punica</taxon>
    </lineage>
</organism>
<accession>A0A2I0IEI4</accession>
<comment type="caution">
    <text evidence="1">The sequence shown here is derived from an EMBL/GenBank/DDBJ whole genome shotgun (WGS) entry which is preliminary data.</text>
</comment>
<gene>
    <name evidence="1" type="ORF">CRG98_037182</name>
</gene>